<dbReference type="PANTHER" id="PTHR11668">
    <property type="entry name" value="SERINE/THREONINE PROTEIN PHOSPHATASE"/>
    <property type="match status" value="1"/>
</dbReference>
<organism evidence="9 10">
    <name type="scientific">Parascaris univalens</name>
    <name type="common">Nematode worm</name>
    <dbReference type="NCBI Taxonomy" id="6257"/>
    <lineage>
        <taxon>Eukaryota</taxon>
        <taxon>Metazoa</taxon>
        <taxon>Ecdysozoa</taxon>
        <taxon>Nematoda</taxon>
        <taxon>Chromadorea</taxon>
        <taxon>Rhabditida</taxon>
        <taxon>Spirurina</taxon>
        <taxon>Ascaridomorpha</taxon>
        <taxon>Ascaridoidea</taxon>
        <taxon>Ascarididae</taxon>
        <taxon>Parascaris</taxon>
    </lineage>
</organism>
<dbReference type="Proteomes" id="UP000887569">
    <property type="component" value="Unplaced"/>
</dbReference>
<dbReference type="GO" id="GO:0004722">
    <property type="term" value="F:protein serine/threonine phosphatase activity"/>
    <property type="evidence" value="ECO:0007669"/>
    <property type="project" value="UniProtKB-EC"/>
</dbReference>
<evidence type="ECO:0000256" key="3">
    <source>
        <dbReference type="ARBA" id="ARBA00022912"/>
    </source>
</evidence>
<comment type="catalytic activity">
    <reaction evidence="6 7">
        <text>O-phospho-L-threonyl-[protein] + H2O = L-threonyl-[protein] + phosphate</text>
        <dbReference type="Rhea" id="RHEA:47004"/>
        <dbReference type="Rhea" id="RHEA-COMP:11060"/>
        <dbReference type="Rhea" id="RHEA-COMP:11605"/>
        <dbReference type="ChEBI" id="CHEBI:15377"/>
        <dbReference type="ChEBI" id="CHEBI:30013"/>
        <dbReference type="ChEBI" id="CHEBI:43474"/>
        <dbReference type="ChEBI" id="CHEBI:61977"/>
        <dbReference type="EC" id="3.1.3.16"/>
    </reaction>
</comment>
<keyword evidence="4" id="KW-0464">Manganese</keyword>
<dbReference type="InterPro" id="IPR004843">
    <property type="entry name" value="Calcineurin-like_PHP"/>
</dbReference>
<dbReference type="Pfam" id="PF00149">
    <property type="entry name" value="Metallophos"/>
    <property type="match status" value="1"/>
</dbReference>
<keyword evidence="1" id="KW-0479">Metal-binding</keyword>
<dbReference type="Pfam" id="PF16891">
    <property type="entry name" value="STPPase_N"/>
    <property type="match status" value="1"/>
</dbReference>
<reference evidence="10" key="1">
    <citation type="submission" date="2022-11" db="UniProtKB">
        <authorList>
            <consortium name="WormBaseParasite"/>
        </authorList>
    </citation>
    <scope>IDENTIFICATION</scope>
</reference>
<evidence type="ECO:0000259" key="8">
    <source>
        <dbReference type="PROSITE" id="PS00125"/>
    </source>
</evidence>
<evidence type="ECO:0000256" key="7">
    <source>
        <dbReference type="RuleBase" id="RU004273"/>
    </source>
</evidence>
<dbReference type="EC" id="3.1.3.16" evidence="7"/>
<dbReference type="WBParaSite" id="PgR099_g011_t01">
    <property type="protein sequence ID" value="PgR099_g011_t01"/>
    <property type="gene ID" value="PgR099_g011"/>
</dbReference>
<evidence type="ECO:0000313" key="10">
    <source>
        <dbReference type="WBParaSite" id="PgR099_g011_t01"/>
    </source>
</evidence>
<proteinExistence type="inferred from homology"/>
<evidence type="ECO:0000256" key="1">
    <source>
        <dbReference type="ARBA" id="ARBA00022723"/>
    </source>
</evidence>
<evidence type="ECO:0000256" key="2">
    <source>
        <dbReference type="ARBA" id="ARBA00022801"/>
    </source>
</evidence>
<dbReference type="SUPFAM" id="SSF56300">
    <property type="entry name" value="Metallo-dependent phosphatases"/>
    <property type="match status" value="1"/>
</dbReference>
<feature type="domain" description="Serine/threonine specific protein phosphatases" evidence="8">
    <location>
        <begin position="134"/>
        <end position="139"/>
    </location>
</feature>
<dbReference type="GO" id="GO:0005634">
    <property type="term" value="C:nucleus"/>
    <property type="evidence" value="ECO:0007669"/>
    <property type="project" value="TreeGrafter"/>
</dbReference>
<dbReference type="InterPro" id="IPR006186">
    <property type="entry name" value="Ser/Thr-sp_prot-phosphatase"/>
</dbReference>
<keyword evidence="2 7" id="KW-0378">Hydrolase</keyword>
<comment type="similarity">
    <text evidence="7">Belongs to the PPP phosphatase family.</text>
</comment>
<comment type="catalytic activity">
    <reaction evidence="5">
        <text>O-phospho-L-seryl-[protein] + H2O = L-seryl-[protein] + phosphate</text>
        <dbReference type="Rhea" id="RHEA:20629"/>
        <dbReference type="Rhea" id="RHEA-COMP:9863"/>
        <dbReference type="Rhea" id="RHEA-COMP:11604"/>
        <dbReference type="ChEBI" id="CHEBI:15377"/>
        <dbReference type="ChEBI" id="CHEBI:29999"/>
        <dbReference type="ChEBI" id="CHEBI:43474"/>
        <dbReference type="ChEBI" id="CHEBI:83421"/>
        <dbReference type="EC" id="3.1.3.16"/>
    </reaction>
</comment>
<dbReference type="PRINTS" id="PR00114">
    <property type="entry name" value="STPHPHTASE"/>
</dbReference>
<dbReference type="AlphaFoldDB" id="A0A915C7Q1"/>
<name>A0A915C7Q1_PARUN</name>
<keyword evidence="3" id="KW-0904">Protein phosphatase</keyword>
<evidence type="ECO:0000256" key="4">
    <source>
        <dbReference type="ARBA" id="ARBA00023211"/>
    </source>
</evidence>
<protein>
    <recommendedName>
        <fullName evidence="7">Serine/threonine-protein phosphatase</fullName>
        <ecNumber evidence="7">3.1.3.16</ecNumber>
    </recommendedName>
</protein>
<evidence type="ECO:0000256" key="5">
    <source>
        <dbReference type="ARBA" id="ARBA00047761"/>
    </source>
</evidence>
<dbReference type="PROSITE" id="PS00125">
    <property type="entry name" value="SER_THR_PHOSPHATASE"/>
    <property type="match status" value="1"/>
</dbReference>
<accession>A0A915C7Q1</accession>
<sequence length="271" mass="30639">MMHDMTYYSWLHENKAMNETKANAMIVRLLSVGFPEKGLTKTVKEGEIIALCLKAKEIFLSQSSLIEIDPPVRVCGDTHGQYGDLLRLFSRGGFPPTSNYLFLGDYVDRGRQNLETICLLFCYKVKFPNNFFLLRGNHECSNVNRVYGFYEECNRRYQSPRMWQAFQDTFQCMPLCALVGERILCMHGGISPDLKSLQQLRQIPRPCDASTPSLEMDLLWADPVVGLTGFQANMRGASYGFGPDILATMCKTLNIDLVGCQVLAINNVSFV</sequence>
<dbReference type="PANTHER" id="PTHR11668:SF492">
    <property type="entry name" value="SERINE_THREONINE-PROTEIN PHOSPHATASE PP1-DELTA-RELATED"/>
    <property type="match status" value="1"/>
</dbReference>
<dbReference type="GO" id="GO:0046872">
    <property type="term" value="F:metal ion binding"/>
    <property type="evidence" value="ECO:0007669"/>
    <property type="project" value="UniProtKB-KW"/>
</dbReference>
<dbReference type="Gene3D" id="3.60.21.10">
    <property type="match status" value="1"/>
</dbReference>
<dbReference type="GO" id="GO:0005737">
    <property type="term" value="C:cytoplasm"/>
    <property type="evidence" value="ECO:0007669"/>
    <property type="project" value="TreeGrafter"/>
</dbReference>
<dbReference type="InterPro" id="IPR029052">
    <property type="entry name" value="Metallo-depent_PP-like"/>
</dbReference>
<keyword evidence="9" id="KW-1185">Reference proteome</keyword>
<dbReference type="InterPro" id="IPR050341">
    <property type="entry name" value="PP1_catalytic_subunit"/>
</dbReference>
<evidence type="ECO:0000256" key="6">
    <source>
        <dbReference type="ARBA" id="ARBA00048336"/>
    </source>
</evidence>
<dbReference type="SMART" id="SM00156">
    <property type="entry name" value="PP2Ac"/>
    <property type="match status" value="1"/>
</dbReference>
<evidence type="ECO:0000313" key="9">
    <source>
        <dbReference type="Proteomes" id="UP000887569"/>
    </source>
</evidence>
<dbReference type="InterPro" id="IPR031675">
    <property type="entry name" value="STPPase_N"/>
</dbReference>